<dbReference type="PANTHER" id="PTHR40396">
    <property type="entry name" value="ATPASE-LIKE PROTEIN"/>
    <property type="match status" value="1"/>
</dbReference>
<dbReference type="GO" id="GO:0005524">
    <property type="term" value="F:ATP binding"/>
    <property type="evidence" value="ECO:0007669"/>
    <property type="project" value="UniProtKB-KW"/>
</dbReference>
<dbReference type="InterPro" id="IPR027417">
    <property type="entry name" value="P-loop_NTPase"/>
</dbReference>
<dbReference type="EMBL" id="JASJOT010000046">
    <property type="protein sequence ID" value="MDJ1498400.1"/>
    <property type="molecule type" value="Genomic_DNA"/>
</dbReference>
<name>A0ABT7CXE3_9BACT</name>
<keyword evidence="2" id="KW-0067">ATP-binding</keyword>
<dbReference type="RefSeq" id="WP_314004794.1">
    <property type="nucleotide sequence ID" value="NZ_JASJOT010000046.1"/>
</dbReference>
<keyword evidence="2" id="KW-0547">Nucleotide-binding</keyword>
<keyword evidence="3" id="KW-1185">Reference proteome</keyword>
<comment type="caution">
    <text evidence="2">The sequence shown here is derived from an EMBL/GenBank/DDBJ whole genome shotgun (WGS) entry which is preliminary data.</text>
</comment>
<evidence type="ECO:0000313" key="3">
    <source>
        <dbReference type="Proteomes" id="UP001228581"/>
    </source>
</evidence>
<evidence type="ECO:0000259" key="1">
    <source>
        <dbReference type="Pfam" id="PF13304"/>
    </source>
</evidence>
<dbReference type="InterPro" id="IPR003959">
    <property type="entry name" value="ATPase_AAA_core"/>
</dbReference>
<dbReference type="Proteomes" id="UP001228581">
    <property type="component" value="Unassembled WGS sequence"/>
</dbReference>
<protein>
    <submittedName>
        <fullName evidence="2">ATP-binding protein</fullName>
    </submittedName>
</protein>
<evidence type="ECO:0000313" key="2">
    <source>
        <dbReference type="EMBL" id="MDJ1498400.1"/>
    </source>
</evidence>
<sequence length="449" mass="51485">MLIRFIASNFRSLKEEVEFNMLTGAFKTHAHHVYKAGKVEVLRAAAIYGANGAGKSNLVKAIAFLRALVDEGKIDQSVSREKFKLDAKCEQKPIEFEIEFFKNKKIYKYGVSLDQTTVVEEWLYESGITKDDKLIFERKSHKGQRPTIRMADKYSKTAKAKLLIELMQDNLLKNNQLLLGKNEELKIAEIDDIRECIVSDLFIINPDETLIRSLPRLLSLFTDFKNLANHLLPSLDTGIKEITTESIDLEVFFGKDDKEFVKDILEELESESEVSRITSQGEIWVTKEDGKVVVKKAITQHRGIEDDPVTFELSEESDGTRRLVDYIPVVDLILNYPTTVIIDEIDRSLHPHLVKTLLQKLMSDPEAQGQLIFTTHESNLLDLNLFRQDEIWFAEKESTSGSTHFYSLSDFKPRYDLDIRKGYLNGRFGAIPFLAPLENLNWHQHAEAE</sequence>
<accession>A0ABT7CXE3</accession>
<feature type="domain" description="ATPase AAA-type core" evidence="1">
    <location>
        <begin position="45"/>
        <end position="382"/>
    </location>
</feature>
<proteinExistence type="predicted"/>
<organism evidence="2 3">
    <name type="scientific">Xanthocytophaga flava</name>
    <dbReference type="NCBI Taxonomy" id="3048013"/>
    <lineage>
        <taxon>Bacteria</taxon>
        <taxon>Pseudomonadati</taxon>
        <taxon>Bacteroidota</taxon>
        <taxon>Cytophagia</taxon>
        <taxon>Cytophagales</taxon>
        <taxon>Rhodocytophagaceae</taxon>
        <taxon>Xanthocytophaga</taxon>
    </lineage>
</organism>
<dbReference type="PANTHER" id="PTHR40396:SF1">
    <property type="entry name" value="ATPASE AAA-TYPE CORE DOMAIN-CONTAINING PROTEIN"/>
    <property type="match status" value="1"/>
</dbReference>
<gene>
    <name evidence="2" type="ORF">QNI19_36030</name>
</gene>
<dbReference type="Pfam" id="PF13304">
    <property type="entry name" value="AAA_21"/>
    <property type="match status" value="1"/>
</dbReference>
<reference evidence="2 3" key="1">
    <citation type="submission" date="2023-05" db="EMBL/GenBank/DDBJ databases">
        <authorList>
            <person name="Zhang X."/>
        </authorList>
    </citation>
    <scope>NUCLEOTIDE SEQUENCE [LARGE SCALE GENOMIC DNA]</scope>
    <source>
        <strain evidence="2 3">DM2B3-1</strain>
    </source>
</reference>
<dbReference type="SUPFAM" id="SSF52540">
    <property type="entry name" value="P-loop containing nucleoside triphosphate hydrolases"/>
    <property type="match status" value="1"/>
</dbReference>
<dbReference type="Gene3D" id="3.40.50.300">
    <property type="entry name" value="P-loop containing nucleotide triphosphate hydrolases"/>
    <property type="match status" value="1"/>
</dbReference>